<dbReference type="AlphaFoldDB" id="A0A1C6SNY4"/>
<accession>A0A1C6SNY4</accession>
<dbReference type="Pfam" id="PF09957">
    <property type="entry name" value="VapB_antitoxin"/>
    <property type="match status" value="1"/>
</dbReference>
<dbReference type="RefSeq" id="WP_091644952.1">
    <property type="nucleotide sequence ID" value="NZ_FMHW01000002.1"/>
</dbReference>
<dbReference type="OrthoDB" id="3404264at2"/>
<organism evidence="1 2">
    <name type="scientific">Micromonospora pallida</name>
    <dbReference type="NCBI Taxonomy" id="145854"/>
    <lineage>
        <taxon>Bacteria</taxon>
        <taxon>Bacillati</taxon>
        <taxon>Actinomycetota</taxon>
        <taxon>Actinomycetes</taxon>
        <taxon>Micromonosporales</taxon>
        <taxon>Micromonosporaceae</taxon>
        <taxon>Micromonospora</taxon>
    </lineage>
</organism>
<dbReference type="EMBL" id="FMHW01000002">
    <property type="protein sequence ID" value="SCL30945.1"/>
    <property type="molecule type" value="Genomic_DNA"/>
</dbReference>
<evidence type="ECO:0000313" key="1">
    <source>
        <dbReference type="EMBL" id="SCL30945.1"/>
    </source>
</evidence>
<gene>
    <name evidence="1" type="ORF">GA0074692_3021</name>
</gene>
<dbReference type="STRING" id="145854.GA0074692_3021"/>
<evidence type="ECO:0000313" key="2">
    <source>
        <dbReference type="Proteomes" id="UP000198959"/>
    </source>
</evidence>
<proteinExistence type="predicted"/>
<reference evidence="2" key="1">
    <citation type="submission" date="2016-06" db="EMBL/GenBank/DDBJ databases">
        <authorList>
            <person name="Varghese N."/>
            <person name="Submissions Spin"/>
        </authorList>
    </citation>
    <scope>NUCLEOTIDE SEQUENCE [LARGE SCALE GENOMIC DNA]</scope>
    <source>
        <strain evidence="2">DSM 43817</strain>
    </source>
</reference>
<sequence>MAKTLLDLDEDLLAEATAALGTSTKKETVTEALRQAVEFSRERRQRALADLQEVADEGGFQFDRLDELDG</sequence>
<dbReference type="Proteomes" id="UP000198959">
    <property type="component" value="Unassembled WGS sequence"/>
</dbReference>
<dbReference type="InterPro" id="IPR019239">
    <property type="entry name" value="VapB_antitoxin"/>
</dbReference>
<protein>
    <submittedName>
        <fullName evidence="1">Antitoxin of type II TA system, VapB</fullName>
    </submittedName>
</protein>
<keyword evidence="2" id="KW-1185">Reference proteome</keyword>
<name>A0A1C6SNY4_9ACTN</name>